<organism evidence="5 6">
    <name type="scientific">Aequorivita vladivostokensis</name>
    <dbReference type="NCBI Taxonomy" id="171194"/>
    <lineage>
        <taxon>Bacteria</taxon>
        <taxon>Pseudomonadati</taxon>
        <taxon>Bacteroidota</taxon>
        <taxon>Flavobacteriia</taxon>
        <taxon>Flavobacteriales</taxon>
        <taxon>Flavobacteriaceae</taxon>
        <taxon>Aequorivita</taxon>
    </lineage>
</organism>
<dbReference type="InterPro" id="IPR027417">
    <property type="entry name" value="P-loop_NTPase"/>
</dbReference>
<dbReference type="EMBL" id="JSVU01000005">
    <property type="protein sequence ID" value="KJJ38224.1"/>
    <property type="molecule type" value="Genomic_DNA"/>
</dbReference>
<keyword evidence="1" id="KW-0813">Transport</keyword>
<dbReference type="Proteomes" id="UP000033497">
    <property type="component" value="Unassembled WGS sequence"/>
</dbReference>
<evidence type="ECO:0000256" key="1">
    <source>
        <dbReference type="ARBA" id="ARBA00022448"/>
    </source>
</evidence>
<dbReference type="Pfam" id="PF00005">
    <property type="entry name" value="ABC_tran"/>
    <property type="match status" value="1"/>
</dbReference>
<evidence type="ECO:0000313" key="6">
    <source>
        <dbReference type="Proteomes" id="UP000033497"/>
    </source>
</evidence>
<dbReference type="InterPro" id="IPR003439">
    <property type="entry name" value="ABC_transporter-like_ATP-bd"/>
</dbReference>
<dbReference type="PANTHER" id="PTHR24220">
    <property type="entry name" value="IMPORT ATP-BINDING PROTEIN"/>
    <property type="match status" value="1"/>
</dbReference>
<sequence>MSLVIKIRNITRDFPLGNEVVKVLKGIDLDIERGEYVALMGPSGSGKSTLMNLLGCLDTPTSGSYELNGRDVSNMTDDELAEIRNKEIGFVFQTFNLLPRTTALENVALPMIYAGASKSDRTERAKQVLTDVGLADRMDHKPNQLSGGQRQRVAVGRALVNRPSIILADEPTGNLDSKTSEEIMKLFGDIHKAGNTVILVTHEEDIAENAHRIIRLRDGIVESDTKKVAVDSRS</sequence>
<keyword evidence="2" id="KW-0547">Nucleotide-binding</keyword>
<name>A0ABR5DHI1_9FLAO</name>
<evidence type="ECO:0000313" key="5">
    <source>
        <dbReference type="EMBL" id="KJJ38224.1"/>
    </source>
</evidence>
<evidence type="ECO:0000256" key="2">
    <source>
        <dbReference type="ARBA" id="ARBA00022741"/>
    </source>
</evidence>
<dbReference type="SMART" id="SM00382">
    <property type="entry name" value="AAA"/>
    <property type="match status" value="1"/>
</dbReference>
<keyword evidence="3 5" id="KW-0067">ATP-binding</keyword>
<protein>
    <submittedName>
        <fullName evidence="5">Macrolide ABC transporter ATP-binding protein</fullName>
    </submittedName>
</protein>
<gene>
    <name evidence="5" type="ORF">MB09_09185</name>
</gene>
<dbReference type="PROSITE" id="PS50893">
    <property type="entry name" value="ABC_TRANSPORTER_2"/>
    <property type="match status" value="1"/>
</dbReference>
<dbReference type="CDD" id="cd03255">
    <property type="entry name" value="ABC_MJ0796_LolCDE_FtsE"/>
    <property type="match status" value="1"/>
</dbReference>
<dbReference type="InterPro" id="IPR017871">
    <property type="entry name" value="ABC_transporter-like_CS"/>
</dbReference>
<keyword evidence="6" id="KW-1185">Reference proteome</keyword>
<accession>A0ABR5DHI1</accession>
<evidence type="ECO:0000259" key="4">
    <source>
        <dbReference type="PROSITE" id="PS50893"/>
    </source>
</evidence>
<dbReference type="InterPro" id="IPR017911">
    <property type="entry name" value="MacB-like_ATP-bd"/>
</dbReference>
<dbReference type="SUPFAM" id="SSF52540">
    <property type="entry name" value="P-loop containing nucleoside triphosphate hydrolases"/>
    <property type="match status" value="1"/>
</dbReference>
<dbReference type="InterPro" id="IPR003593">
    <property type="entry name" value="AAA+_ATPase"/>
</dbReference>
<proteinExistence type="predicted"/>
<dbReference type="PROSITE" id="PS00211">
    <property type="entry name" value="ABC_TRANSPORTER_1"/>
    <property type="match status" value="1"/>
</dbReference>
<dbReference type="RefSeq" id="WP_045080602.1">
    <property type="nucleotide sequence ID" value="NZ_JSVU01000005.1"/>
</dbReference>
<evidence type="ECO:0000256" key="3">
    <source>
        <dbReference type="ARBA" id="ARBA00022840"/>
    </source>
</evidence>
<dbReference type="Gene3D" id="3.40.50.300">
    <property type="entry name" value="P-loop containing nucleotide triphosphate hydrolases"/>
    <property type="match status" value="1"/>
</dbReference>
<comment type="caution">
    <text evidence="5">The sequence shown here is derived from an EMBL/GenBank/DDBJ whole genome shotgun (WGS) entry which is preliminary data.</text>
</comment>
<dbReference type="GO" id="GO:0005524">
    <property type="term" value="F:ATP binding"/>
    <property type="evidence" value="ECO:0007669"/>
    <property type="project" value="UniProtKB-KW"/>
</dbReference>
<feature type="domain" description="ABC transporter" evidence="4">
    <location>
        <begin position="5"/>
        <end position="232"/>
    </location>
</feature>
<dbReference type="PANTHER" id="PTHR24220:SF86">
    <property type="entry name" value="ABC TRANSPORTER ABCH.1"/>
    <property type="match status" value="1"/>
</dbReference>
<dbReference type="InterPro" id="IPR015854">
    <property type="entry name" value="ABC_transpr_LolD-like"/>
</dbReference>
<reference evidence="5 6" key="1">
    <citation type="submission" date="2014-10" db="EMBL/GenBank/DDBJ databases">
        <title>Genome sequencing of Vitellibacter vladivostokensis KMM 3516.</title>
        <authorList>
            <person name="Thevarajoo S."/>
            <person name="Selvaratnam C."/>
            <person name="Goh K.M."/>
            <person name="Chong C.S."/>
        </authorList>
    </citation>
    <scope>NUCLEOTIDE SEQUENCE [LARGE SCALE GENOMIC DNA]</scope>
    <source>
        <strain evidence="5 6">KMM 3516</strain>
    </source>
</reference>